<dbReference type="Gene3D" id="3.90.820.10">
    <property type="entry name" value="Structural Genomics, Unknown Function 30-nov-00 1gh9 Mol_id"/>
    <property type="match status" value="1"/>
</dbReference>
<keyword evidence="3" id="KW-1185">Reference proteome</keyword>
<dbReference type="Gene3D" id="1.10.10.10">
    <property type="entry name" value="Winged helix-like DNA-binding domain superfamily/Winged helix DNA-binding domain"/>
    <property type="match status" value="1"/>
</dbReference>
<accession>A0ABU2CWZ6</accession>
<evidence type="ECO:0000313" key="3">
    <source>
        <dbReference type="Proteomes" id="UP001246244"/>
    </source>
</evidence>
<dbReference type="Pfam" id="PF19134">
    <property type="entry name" value="DUF5817"/>
    <property type="match status" value="1"/>
</dbReference>
<reference evidence="3" key="1">
    <citation type="submission" date="2023-07" db="EMBL/GenBank/DDBJ databases">
        <title>Whole-genome sequencing of a new Methanosarcina sp. Z-7115.</title>
        <authorList>
            <person name="Zhilina T.N."/>
            <person name="Merkel A.Y."/>
        </authorList>
    </citation>
    <scope>NUCLEOTIDE SEQUENCE [LARGE SCALE GENOMIC DNA]</scope>
    <source>
        <strain evidence="3">Z-7115</strain>
    </source>
</reference>
<organism evidence="2 3">
    <name type="scientific">Methanosarcina baikalica</name>
    <dbReference type="NCBI Taxonomy" id="3073890"/>
    <lineage>
        <taxon>Archaea</taxon>
        <taxon>Methanobacteriati</taxon>
        <taxon>Methanobacteriota</taxon>
        <taxon>Stenosarchaea group</taxon>
        <taxon>Methanomicrobia</taxon>
        <taxon>Methanosarcinales</taxon>
        <taxon>Methanosarcinaceae</taxon>
        <taxon>Methanosarcina</taxon>
    </lineage>
</organism>
<gene>
    <name evidence="2" type="ORF">RG963_00340</name>
</gene>
<comment type="caution">
    <text evidence="2">The sequence shown here is derived from an EMBL/GenBank/DDBJ whole genome shotgun (WGS) entry which is preliminary data.</text>
</comment>
<name>A0ABU2CWZ6_9EURY</name>
<feature type="domain" description="DUF5817" evidence="1">
    <location>
        <begin position="15"/>
        <end position="72"/>
    </location>
</feature>
<protein>
    <recommendedName>
        <fullName evidence="1">DUF5817 domain-containing protein</fullName>
    </recommendedName>
</protein>
<sequence>MNELEFGEKPKNFRYAVIVCPKCRQHAQIIEIGKKTLKCQHCGALLQAKKLRVFHSSEELTDAVTFRTRLQAEISGKGSRTFFLEPSPKGYEHPNPETENTVKTFKLSENRTSGNLSPKKDQKSTFLELLEAAGGKTEFEELRQKALEKGISQEKFSLILKKLLETGDIYSPEPGIIKLV</sequence>
<dbReference type="Proteomes" id="UP001246244">
    <property type="component" value="Unassembled WGS sequence"/>
</dbReference>
<dbReference type="InterPro" id="IPR036388">
    <property type="entry name" value="WH-like_DNA-bd_sf"/>
</dbReference>
<evidence type="ECO:0000313" key="2">
    <source>
        <dbReference type="EMBL" id="MDR7664252.1"/>
    </source>
</evidence>
<dbReference type="EMBL" id="JAVKPK010000001">
    <property type="protein sequence ID" value="MDR7664252.1"/>
    <property type="molecule type" value="Genomic_DNA"/>
</dbReference>
<dbReference type="InterPro" id="IPR043855">
    <property type="entry name" value="DUF5817"/>
</dbReference>
<proteinExistence type="predicted"/>
<evidence type="ECO:0000259" key="1">
    <source>
        <dbReference type="Pfam" id="PF19134"/>
    </source>
</evidence>